<protein>
    <submittedName>
        <fullName evidence="1">Uncharacterized protein</fullName>
    </submittedName>
</protein>
<evidence type="ECO:0000313" key="2">
    <source>
        <dbReference type="Proteomes" id="UP000215027"/>
    </source>
</evidence>
<accession>A0A160T4H5</accession>
<proteinExistence type="predicted"/>
<evidence type="ECO:0000313" key="1">
    <source>
        <dbReference type="EMBL" id="CUS03645.2"/>
    </source>
</evidence>
<dbReference type="AlphaFoldDB" id="A0A160T4H5"/>
<reference evidence="1" key="1">
    <citation type="submission" date="2016-01" db="EMBL/GenBank/DDBJ databases">
        <authorList>
            <person name="Mcilroy J.S."/>
            <person name="Karst M S."/>
            <person name="Albertsen M."/>
        </authorList>
    </citation>
    <scope>NUCLEOTIDE SEQUENCE</scope>
    <source>
        <strain evidence="1">Cfx-K</strain>
    </source>
</reference>
<organism evidence="1 2">
    <name type="scientific">Candidatus Promineifilum breve</name>
    <dbReference type="NCBI Taxonomy" id="1806508"/>
    <lineage>
        <taxon>Bacteria</taxon>
        <taxon>Bacillati</taxon>
        <taxon>Chloroflexota</taxon>
        <taxon>Ardenticatenia</taxon>
        <taxon>Candidatus Promineifilales</taxon>
        <taxon>Candidatus Promineifilaceae</taxon>
        <taxon>Candidatus Promineifilum</taxon>
    </lineage>
</organism>
<dbReference type="EMBL" id="LN890655">
    <property type="protein sequence ID" value="CUS03645.2"/>
    <property type="molecule type" value="Genomic_DNA"/>
</dbReference>
<dbReference type="Proteomes" id="UP000215027">
    <property type="component" value="Chromosome I"/>
</dbReference>
<gene>
    <name evidence="1" type="ORF">CFX0092_A1767</name>
</gene>
<sequence>MSFCSPEDLIIHKSIAGRGQDEMDVQSIISRQKGTLDLPYIRYWLGIFAGLLETDDILNRFEQAWRKYGPES</sequence>
<name>A0A160T4H5_9CHLR</name>
<dbReference type="KEGG" id="pbf:CFX0092_A1767"/>
<keyword evidence="2" id="KW-1185">Reference proteome</keyword>